<evidence type="ECO:0000313" key="3">
    <source>
        <dbReference type="Proteomes" id="UP000053257"/>
    </source>
</evidence>
<keyword evidence="1" id="KW-1133">Transmembrane helix</keyword>
<feature type="transmembrane region" description="Helical" evidence="1">
    <location>
        <begin position="114"/>
        <end position="138"/>
    </location>
</feature>
<dbReference type="HOGENOM" id="CLU_044614_1_0_1"/>
<feature type="transmembrane region" description="Helical" evidence="1">
    <location>
        <begin position="241"/>
        <end position="261"/>
    </location>
</feature>
<feature type="transmembrane region" description="Helical" evidence="1">
    <location>
        <begin position="48"/>
        <end position="78"/>
    </location>
</feature>
<reference evidence="2 3" key="1">
    <citation type="journal article" date="2014" name="PLoS Genet.">
        <title>Analysis of the Phlebiopsis gigantea genome, transcriptome and secretome provides insight into its pioneer colonization strategies of wood.</title>
        <authorList>
            <person name="Hori C."/>
            <person name="Ishida T."/>
            <person name="Igarashi K."/>
            <person name="Samejima M."/>
            <person name="Suzuki H."/>
            <person name="Master E."/>
            <person name="Ferreira P."/>
            <person name="Ruiz-Duenas F.J."/>
            <person name="Held B."/>
            <person name="Canessa P."/>
            <person name="Larrondo L.F."/>
            <person name="Schmoll M."/>
            <person name="Druzhinina I.S."/>
            <person name="Kubicek C.P."/>
            <person name="Gaskell J.A."/>
            <person name="Kersten P."/>
            <person name="St John F."/>
            <person name="Glasner J."/>
            <person name="Sabat G."/>
            <person name="Splinter BonDurant S."/>
            <person name="Syed K."/>
            <person name="Yadav J."/>
            <person name="Mgbeahuruike A.C."/>
            <person name="Kovalchuk A."/>
            <person name="Asiegbu F.O."/>
            <person name="Lackner G."/>
            <person name="Hoffmeister D."/>
            <person name="Rencoret J."/>
            <person name="Gutierrez A."/>
            <person name="Sun H."/>
            <person name="Lindquist E."/>
            <person name="Barry K."/>
            <person name="Riley R."/>
            <person name="Grigoriev I.V."/>
            <person name="Henrissat B."/>
            <person name="Kues U."/>
            <person name="Berka R.M."/>
            <person name="Martinez A.T."/>
            <person name="Covert S.F."/>
            <person name="Blanchette R.A."/>
            <person name="Cullen D."/>
        </authorList>
    </citation>
    <scope>NUCLEOTIDE SEQUENCE [LARGE SCALE GENOMIC DNA]</scope>
    <source>
        <strain evidence="2 3">11061_1 CR5-6</strain>
    </source>
</reference>
<evidence type="ECO:0000313" key="2">
    <source>
        <dbReference type="EMBL" id="KIP07584.1"/>
    </source>
</evidence>
<name>A0A0C3NQX7_PHLG1</name>
<evidence type="ECO:0000256" key="1">
    <source>
        <dbReference type="SAM" id="Phobius"/>
    </source>
</evidence>
<feature type="transmembrane region" description="Helical" evidence="1">
    <location>
        <begin position="12"/>
        <end position="36"/>
    </location>
</feature>
<feature type="transmembrane region" description="Helical" evidence="1">
    <location>
        <begin position="84"/>
        <end position="102"/>
    </location>
</feature>
<keyword evidence="3" id="KW-1185">Reference proteome</keyword>
<dbReference type="EMBL" id="KN840494">
    <property type="protein sequence ID" value="KIP07584.1"/>
    <property type="molecule type" value="Genomic_DNA"/>
</dbReference>
<keyword evidence="1" id="KW-0472">Membrane</keyword>
<dbReference type="Proteomes" id="UP000053257">
    <property type="component" value="Unassembled WGS sequence"/>
</dbReference>
<proteinExistence type="predicted"/>
<accession>A0A0C3NQX7</accession>
<keyword evidence="1" id="KW-0812">Transmembrane</keyword>
<feature type="transmembrane region" description="Helical" evidence="1">
    <location>
        <begin position="167"/>
        <end position="191"/>
    </location>
</feature>
<dbReference type="AlphaFoldDB" id="A0A0C3NQX7"/>
<organism evidence="2 3">
    <name type="scientific">Phlebiopsis gigantea (strain 11061_1 CR5-6)</name>
    <name type="common">White-rot fungus</name>
    <name type="synonym">Peniophora gigantea</name>
    <dbReference type="NCBI Taxonomy" id="745531"/>
    <lineage>
        <taxon>Eukaryota</taxon>
        <taxon>Fungi</taxon>
        <taxon>Dikarya</taxon>
        <taxon>Basidiomycota</taxon>
        <taxon>Agaricomycotina</taxon>
        <taxon>Agaricomycetes</taxon>
        <taxon>Polyporales</taxon>
        <taxon>Phanerochaetaceae</taxon>
        <taxon>Phlebiopsis</taxon>
    </lineage>
</organism>
<protein>
    <recommendedName>
        <fullName evidence="4">G-protein coupled receptors family 1 profile domain-containing protein</fullName>
    </recommendedName>
</protein>
<evidence type="ECO:0008006" key="4">
    <source>
        <dbReference type="Google" id="ProtNLM"/>
    </source>
</evidence>
<dbReference type="OrthoDB" id="3346544at2759"/>
<gene>
    <name evidence="2" type="ORF">PHLGIDRAFT_412628</name>
</gene>
<feature type="transmembrane region" description="Helical" evidence="1">
    <location>
        <begin position="212"/>
        <end position="235"/>
    </location>
</feature>
<sequence>MSNIPVDVAQLVALFMESIFYGLYLVTFGMCMYIMLVRGRSGARQRGVFIAVAVSMFVVATLDVVLLLVHILYAFVWYHGPGSAIGEFLDISVWINAIRLVTYSAQTSIGDVILIYRCFVVYGRSLLVLIPFGLLWIAELVTEVFDCYIEFTLHKSTLFTANQLTPFILSLECITLALNVIATSLIIYKIWRVDRSSRRLFSLRSSDSLKRAIRIVVESGLMYTLSVVCLMGVYISGNNAMYGVSDCLVQIIGISFNLIIIRIDQGQTLETEYSLDSFPAEQGRGSAARMQVPRLIFSDGSSHDASTVRSTVDDQSVQMGSAKRVPSFGYERAGDAGDACDVSRTSVIGFVSAA</sequence>